<reference evidence="2" key="1">
    <citation type="submission" date="2023-10" db="EMBL/GenBank/DDBJ databases">
        <authorList>
            <person name="Chen Y."/>
            <person name="Shah S."/>
            <person name="Dougan E. K."/>
            <person name="Thang M."/>
            <person name="Chan C."/>
        </authorList>
    </citation>
    <scope>NUCLEOTIDE SEQUENCE [LARGE SCALE GENOMIC DNA]</scope>
</reference>
<gene>
    <name evidence="2" type="ORF">PCOR1329_LOCUS85483</name>
</gene>
<comment type="caution">
    <text evidence="2">The sequence shown here is derived from an EMBL/GenBank/DDBJ whole genome shotgun (WGS) entry which is preliminary data.</text>
</comment>
<evidence type="ECO:0000313" key="3">
    <source>
        <dbReference type="Proteomes" id="UP001189429"/>
    </source>
</evidence>
<feature type="non-terminal residue" evidence="2">
    <location>
        <position position="1"/>
    </location>
</feature>
<organism evidence="2 3">
    <name type="scientific">Prorocentrum cordatum</name>
    <dbReference type="NCBI Taxonomy" id="2364126"/>
    <lineage>
        <taxon>Eukaryota</taxon>
        <taxon>Sar</taxon>
        <taxon>Alveolata</taxon>
        <taxon>Dinophyceae</taxon>
        <taxon>Prorocentrales</taxon>
        <taxon>Prorocentraceae</taxon>
        <taxon>Prorocentrum</taxon>
    </lineage>
</organism>
<dbReference type="EMBL" id="CAUYUJ010022623">
    <property type="protein sequence ID" value="CAK0911699.1"/>
    <property type="molecule type" value="Genomic_DNA"/>
</dbReference>
<keyword evidence="3" id="KW-1185">Reference proteome</keyword>
<evidence type="ECO:0000256" key="1">
    <source>
        <dbReference type="SAM" id="MobiDB-lite"/>
    </source>
</evidence>
<protein>
    <submittedName>
        <fullName evidence="2">Uncharacterized protein</fullName>
    </submittedName>
</protein>
<evidence type="ECO:0000313" key="2">
    <source>
        <dbReference type="EMBL" id="CAK0911699.1"/>
    </source>
</evidence>
<accession>A0ABN9YFS9</accession>
<feature type="region of interest" description="Disordered" evidence="1">
    <location>
        <begin position="151"/>
        <end position="190"/>
    </location>
</feature>
<sequence>AEEEEEEGVCAVEPIQISWQQVSASRRLAGAMARIRAPLRPAPSWLAARTGGPRHERPVGARRAGRCTRCGGKRLAGSECAPGRPGVRLSRSRAFQDARGRSRTLWAGPAVWSTSWALPRDRHAPPRAAAQRTPLAKGVAPARGPAACPIGLGARPRVGQRGHGRCGGGGATENQREGGEGRGLCCSQRA</sequence>
<dbReference type="Proteomes" id="UP001189429">
    <property type="component" value="Unassembled WGS sequence"/>
</dbReference>
<name>A0ABN9YFS9_9DINO</name>
<proteinExistence type="predicted"/>